<evidence type="ECO:0000256" key="2">
    <source>
        <dbReference type="PROSITE-ProRule" id="PRU01091"/>
    </source>
</evidence>
<evidence type="ECO:0000259" key="4">
    <source>
        <dbReference type="PROSITE" id="PS51755"/>
    </source>
</evidence>
<dbReference type="InterPro" id="IPR001867">
    <property type="entry name" value="OmpR/PhoB-type_DNA-bd"/>
</dbReference>
<organism evidence="5 6">
    <name type="scientific">Pandoraea vervacti</name>
    <dbReference type="NCBI Taxonomy" id="656178"/>
    <lineage>
        <taxon>Bacteria</taxon>
        <taxon>Pseudomonadati</taxon>
        <taxon>Pseudomonadota</taxon>
        <taxon>Betaproteobacteria</taxon>
        <taxon>Burkholderiales</taxon>
        <taxon>Burkholderiaceae</taxon>
        <taxon>Pandoraea</taxon>
    </lineage>
</organism>
<dbReference type="PROSITE" id="PS51755">
    <property type="entry name" value="OMPR_PHOB"/>
    <property type="match status" value="1"/>
</dbReference>
<dbReference type="SUPFAM" id="SSF46894">
    <property type="entry name" value="C-terminal effector domain of the bipartite response regulators"/>
    <property type="match status" value="1"/>
</dbReference>
<feature type="region of interest" description="Disordered" evidence="3">
    <location>
        <begin position="120"/>
        <end position="142"/>
    </location>
</feature>
<sequence>MVKFLIGGIAGFDTDTFALVSRLDDTQSVPLGAAAGRCLQVLLEADGEIVTKKSLLAQGWEQYGAVVSDNNLSQSIVRIRKALQQLGVDPAALITLPRIGYRITSVERVSPHTIGQLHVPVHDATEPPPPSDAREITQKSTPSDEIPLADVAVVEAEKIDASSHHRVRLDSAIFAWLAGVALSTGLALWVIPAIHGDLRSNAPEVRWEALDTTSDNRVFISPQMKHDKAFIDDRLARLARTPPTSVDDLERRLVYLNGSQGKDVASYFLCLAPITQQDPDCVSYLLINHLTP</sequence>
<feature type="domain" description="OmpR/PhoB-type" evidence="4">
    <location>
        <begin position="1"/>
        <end position="105"/>
    </location>
</feature>
<accession>A0ABN4FRI6</accession>
<keyword evidence="1 2" id="KW-0238">DNA-binding</keyword>
<dbReference type="Gene3D" id="1.10.10.10">
    <property type="entry name" value="Winged helix-like DNA-binding domain superfamily/Winged helix DNA-binding domain"/>
    <property type="match status" value="1"/>
</dbReference>
<evidence type="ECO:0000256" key="3">
    <source>
        <dbReference type="SAM" id="MobiDB-lite"/>
    </source>
</evidence>
<dbReference type="Pfam" id="PF00486">
    <property type="entry name" value="Trans_reg_C"/>
    <property type="match status" value="1"/>
</dbReference>
<feature type="DNA-binding region" description="OmpR/PhoB-type" evidence="2">
    <location>
        <begin position="1"/>
        <end position="105"/>
    </location>
</feature>
<dbReference type="EMBL" id="CP010897">
    <property type="protein sequence ID" value="AJP58289.1"/>
    <property type="molecule type" value="Genomic_DNA"/>
</dbReference>
<evidence type="ECO:0000313" key="5">
    <source>
        <dbReference type="EMBL" id="AJP58289.1"/>
    </source>
</evidence>
<reference evidence="6" key="1">
    <citation type="submission" date="2015-02" db="EMBL/GenBank/DDBJ databases">
        <title>Complete Genome Sequencing of Pandoraea vervacti NS15 sp. nov.</title>
        <authorList>
            <person name="Chan K.-G."/>
        </authorList>
    </citation>
    <scope>NUCLEOTIDE SEQUENCE [LARGE SCALE GENOMIC DNA]</scope>
    <source>
        <strain evidence="6">NS15</strain>
    </source>
</reference>
<dbReference type="Proteomes" id="UP000035085">
    <property type="component" value="Chromosome"/>
</dbReference>
<evidence type="ECO:0000256" key="1">
    <source>
        <dbReference type="ARBA" id="ARBA00023125"/>
    </source>
</evidence>
<dbReference type="InterPro" id="IPR036388">
    <property type="entry name" value="WH-like_DNA-bd_sf"/>
</dbReference>
<protein>
    <recommendedName>
        <fullName evidence="4">OmpR/PhoB-type domain-containing protein</fullName>
    </recommendedName>
</protein>
<dbReference type="InterPro" id="IPR016032">
    <property type="entry name" value="Sig_transdc_resp-reg_C-effctor"/>
</dbReference>
<dbReference type="SMART" id="SM00862">
    <property type="entry name" value="Trans_reg_C"/>
    <property type="match status" value="1"/>
</dbReference>
<keyword evidence="6" id="KW-1185">Reference proteome</keyword>
<evidence type="ECO:0000313" key="6">
    <source>
        <dbReference type="Proteomes" id="UP000035085"/>
    </source>
</evidence>
<dbReference type="RefSeq" id="WP_044456591.1">
    <property type="nucleotide sequence ID" value="NZ_CP010897.2"/>
</dbReference>
<proteinExistence type="predicted"/>
<gene>
    <name evidence="5" type="ORF">UC34_17595</name>
</gene>
<name>A0ABN4FRI6_9BURK</name>